<evidence type="ECO:0000256" key="1">
    <source>
        <dbReference type="ARBA" id="ARBA00004651"/>
    </source>
</evidence>
<evidence type="ECO:0000256" key="5">
    <source>
        <dbReference type="ARBA" id="ARBA00022989"/>
    </source>
</evidence>
<evidence type="ECO:0000256" key="7">
    <source>
        <dbReference type="SAM" id="Phobius"/>
    </source>
</evidence>
<evidence type="ECO:0000256" key="4">
    <source>
        <dbReference type="ARBA" id="ARBA00022692"/>
    </source>
</evidence>
<comment type="pathway">
    <text evidence="2">Cell wall biogenesis; lipoteichoic acid biosynthesis.</text>
</comment>
<dbReference type="InterPro" id="IPR017850">
    <property type="entry name" value="Alkaline_phosphatase_core_sf"/>
</dbReference>
<evidence type="ECO:0000256" key="6">
    <source>
        <dbReference type="ARBA" id="ARBA00023136"/>
    </source>
</evidence>
<feature type="transmembrane region" description="Helical" evidence="7">
    <location>
        <begin position="121"/>
        <end position="139"/>
    </location>
</feature>
<dbReference type="CDD" id="cd16015">
    <property type="entry name" value="LTA_synthase"/>
    <property type="match status" value="1"/>
</dbReference>
<dbReference type="PANTHER" id="PTHR47371:SF3">
    <property type="entry name" value="PHOSPHOGLYCEROL TRANSFERASE I"/>
    <property type="match status" value="1"/>
</dbReference>
<keyword evidence="3" id="KW-1003">Cell membrane</keyword>
<evidence type="ECO:0000313" key="10">
    <source>
        <dbReference type="Proteomes" id="UP000724149"/>
    </source>
</evidence>
<keyword evidence="6 7" id="KW-0472">Membrane</keyword>
<dbReference type="Gene3D" id="3.40.720.10">
    <property type="entry name" value="Alkaline Phosphatase, subunit A"/>
    <property type="match status" value="1"/>
</dbReference>
<feature type="transmembrane region" description="Helical" evidence="7">
    <location>
        <begin position="12"/>
        <end position="34"/>
    </location>
</feature>
<evidence type="ECO:0000256" key="2">
    <source>
        <dbReference type="ARBA" id="ARBA00004936"/>
    </source>
</evidence>
<gene>
    <name evidence="9" type="ORF">H9X81_00140</name>
</gene>
<comment type="caution">
    <text evidence="9">The sequence shown here is derived from an EMBL/GenBank/DDBJ whole genome shotgun (WGS) entry which is preliminary data.</text>
</comment>
<evidence type="ECO:0000313" key="9">
    <source>
        <dbReference type="EMBL" id="MBM6922106.1"/>
    </source>
</evidence>
<dbReference type="Pfam" id="PF00884">
    <property type="entry name" value="Sulfatase"/>
    <property type="match status" value="1"/>
</dbReference>
<keyword evidence="4 7" id="KW-0812">Transmembrane</keyword>
<protein>
    <submittedName>
        <fullName evidence="9">LTA synthase family protein</fullName>
    </submittedName>
</protein>
<dbReference type="SUPFAM" id="SSF53649">
    <property type="entry name" value="Alkaline phosphatase-like"/>
    <property type="match status" value="1"/>
</dbReference>
<accession>A0ABS2GKH4</accession>
<proteinExistence type="predicted"/>
<feature type="transmembrane region" description="Helical" evidence="7">
    <location>
        <begin position="66"/>
        <end position="87"/>
    </location>
</feature>
<keyword evidence="10" id="KW-1185">Reference proteome</keyword>
<evidence type="ECO:0000256" key="3">
    <source>
        <dbReference type="ARBA" id="ARBA00022475"/>
    </source>
</evidence>
<dbReference type="Proteomes" id="UP000724149">
    <property type="component" value="Unassembled WGS sequence"/>
</dbReference>
<feature type="transmembrane region" description="Helical" evidence="7">
    <location>
        <begin position="151"/>
        <end position="169"/>
    </location>
</feature>
<organism evidence="9 10">
    <name type="scientific">Hydrogenoanaerobacterium saccharovorans</name>
    <dbReference type="NCBI Taxonomy" id="474960"/>
    <lineage>
        <taxon>Bacteria</taxon>
        <taxon>Bacillati</taxon>
        <taxon>Bacillota</taxon>
        <taxon>Clostridia</taxon>
        <taxon>Eubacteriales</taxon>
        <taxon>Oscillospiraceae</taxon>
        <taxon>Hydrogenoanaerobacterium</taxon>
    </lineage>
</organism>
<comment type="subcellular location">
    <subcellularLocation>
        <location evidence="1">Cell membrane</location>
        <topology evidence="1">Multi-pass membrane protein</topology>
    </subcellularLocation>
</comment>
<reference evidence="9 10" key="1">
    <citation type="journal article" date="2021" name="Sci. Rep.">
        <title>The distribution of antibiotic resistance genes in chicken gut microbiota commensals.</title>
        <authorList>
            <person name="Juricova H."/>
            <person name="Matiasovicova J."/>
            <person name="Kubasova T."/>
            <person name="Cejkova D."/>
            <person name="Rychlik I."/>
        </authorList>
    </citation>
    <scope>NUCLEOTIDE SEQUENCE [LARGE SCALE GENOMIC DNA]</scope>
    <source>
        <strain evidence="9 10">An564</strain>
    </source>
</reference>
<evidence type="ECO:0000259" key="8">
    <source>
        <dbReference type="Pfam" id="PF00884"/>
    </source>
</evidence>
<dbReference type="PANTHER" id="PTHR47371">
    <property type="entry name" value="LIPOTEICHOIC ACID SYNTHASE"/>
    <property type="match status" value="1"/>
</dbReference>
<dbReference type="InterPro" id="IPR000917">
    <property type="entry name" value="Sulfatase_N"/>
</dbReference>
<dbReference type="EMBL" id="JACSNR010000001">
    <property type="protein sequence ID" value="MBM6922106.1"/>
    <property type="molecule type" value="Genomic_DNA"/>
</dbReference>
<sequence>MQFARIWRRAKWIGRGVLFFTPLTSFYMMQFVFGSMPWDHSLGVTLANYICIGAAFFLLTALTNRLLLCSLIVHLACIAWGVANYFVNLYRGLPILPWDFTALRTAVAVADSYDLYVTWEMAAALSILLGFAVLIHRSIRSGGRVRLRQSLPARLACLLMALLCFTPILNTSTLGRFGVSTDVWDQAGSYRTSGVLTAFLRNFQFMEVEEPSNTSPDYIQELMETVSVDPEPLTTVERPNIIAIMNESWADYENFGTVQFSESLTDHIDASGALFGHAYASVFGAGTSASEFEFLTGNSMAFLPSGSIPYQQYLGESSESLASILSGYGYDCLAMHPGERTSWQRNLAYPKLGFDNFKCEEDLDVPVTTEHGYISDATSFEQIIWEFEQKEPGQPLFLFNVTIQNHGSYTVADYPAEVTVADYPGQFPKAEQYLTLANKSDEAFQMLVDYFSTYEEPTIILMFGDHQPSVEQEFLDLVYNVGDDGMSMEEYMRKYEVPYLIWANYDLPQMELPTTSLNFLGQQLLRLAGIETTGYGEFLWGVQEILPAICFPGYTDAEGNAYSHLETNDFTPLIDAYQSFQYNNLFGGEDRLDALYEPELSAEAA</sequence>
<dbReference type="InterPro" id="IPR050448">
    <property type="entry name" value="OpgB/LTA_synthase_biosynth"/>
</dbReference>
<feature type="transmembrane region" description="Helical" evidence="7">
    <location>
        <begin position="40"/>
        <end position="59"/>
    </location>
</feature>
<keyword evidence="5 7" id="KW-1133">Transmembrane helix</keyword>
<name>A0ABS2GKH4_9FIRM</name>
<feature type="domain" description="Sulfatase N-terminal" evidence="8">
    <location>
        <begin position="239"/>
        <end position="530"/>
    </location>
</feature>